<dbReference type="InterPro" id="IPR051677">
    <property type="entry name" value="AfsR-DnrI-RedD_regulator"/>
</dbReference>
<keyword evidence="5 7" id="KW-0238">DNA-binding</keyword>
<dbReference type="InterPro" id="IPR005158">
    <property type="entry name" value="BTAD"/>
</dbReference>
<name>A0A8H9HYN6_KITAU</name>
<dbReference type="GO" id="GO:0003677">
    <property type="term" value="F:DNA binding"/>
    <property type="evidence" value="ECO:0007669"/>
    <property type="project" value="UniProtKB-UniRule"/>
</dbReference>
<dbReference type="InterPro" id="IPR011990">
    <property type="entry name" value="TPR-like_helical_dom_sf"/>
</dbReference>
<dbReference type="SMART" id="SM01043">
    <property type="entry name" value="BTAD"/>
    <property type="match status" value="1"/>
</dbReference>
<dbReference type="Pfam" id="PF00931">
    <property type="entry name" value="NB-ARC"/>
    <property type="match status" value="1"/>
</dbReference>
<sequence>MTDVRIALLGPVRAWRDGEELALGPAQRRAVLAILAAAVGCAVTTEELVDGLWGDAPPNQAVAAIRNHISNLRAVLERDRAAPQVLVSAGGGYALRLPPDATDLAVFQNLTQEAARLRAEGDLAEAAERLRRALELQTGVPLEGVPGAHAERQRERLAQRRFAVVHERLDVDLALGRHVEVMEELSSLVREFPLHEGLAALLMTALYRSGRRSEALAAFADTCRTLDAELGVEPTLPLRDLHQRILRRDPGLSAPTAPGAGQERPSRPRPAQLPADASEFTGRRELVESLVLLVEEPSAVAPTVIAVAGMGGVGKTALAVHVAQRARSRFTDGQLYVNLRGGRPDPMEPGAVLVHFLRSLGVAESAIPEQIDERSAMYRSLLAERRVLVVLDDARDLAQLRPLLPGSERGAVLVTSRTSLLGLAPTRHVDLDVLEPDEALELFARIAGPRRVHAEPDAARELLDACCHLPLAIRIIAARSAARQDWSLAAVRDRLADRRQRLAELSLHDLAVEACFQLSYDQLPPLAARAFRLLAVPQTADLSLPAAAAALELAEQPALDVLDALVHAGLLESPAPDRYRYHDLLRLFAQGRAEQLDPEEERAALVLRMVDQAVATAANAYRAVRPGHAVPDVLTRVTVPGLPVADRADGRHWLDEEGGNLLALAGQALDLTGAHVMVADLLLALDPYLESGFLWRELIGVCRRTVQLAAAHGDTRAEGRAGYMLGGGLLQLAELDEAETVSGRAAEQAGVCRDLPVLAEITNVRAMIANRQQRPREALALHDETIRLADDCGSAWTKANALATSVIWHLVCGETEAAGRAAEQSLTLFRALGDPLGELYALHSVGRTARGMGDPERALPLHEQVLTLARAQGLPAFEPGALIHIAECHLDSGRPAEAVHWAEQAVAASRRLHDPGAEPVALGTLARSRAALNGD</sequence>
<accession>A0A8H9HYN6</accession>
<dbReference type="GO" id="GO:0006355">
    <property type="term" value="P:regulation of DNA-templated transcription"/>
    <property type="evidence" value="ECO:0007669"/>
    <property type="project" value="InterPro"/>
</dbReference>
<feature type="region of interest" description="Disordered" evidence="8">
    <location>
        <begin position="249"/>
        <end position="278"/>
    </location>
</feature>
<dbReference type="InterPro" id="IPR002182">
    <property type="entry name" value="NB-ARC"/>
</dbReference>
<dbReference type="SUPFAM" id="SSF46894">
    <property type="entry name" value="C-terminal effector domain of the bipartite response regulators"/>
    <property type="match status" value="1"/>
</dbReference>
<dbReference type="Gene3D" id="1.10.8.430">
    <property type="entry name" value="Helical domain of apoptotic protease-activating factors"/>
    <property type="match status" value="1"/>
</dbReference>
<evidence type="ECO:0000256" key="4">
    <source>
        <dbReference type="ARBA" id="ARBA00023015"/>
    </source>
</evidence>
<dbReference type="GeneID" id="97489642"/>
<dbReference type="CDD" id="cd15831">
    <property type="entry name" value="BTAD"/>
    <property type="match status" value="1"/>
</dbReference>
<evidence type="ECO:0000256" key="2">
    <source>
        <dbReference type="ARBA" id="ARBA00022737"/>
    </source>
</evidence>
<feature type="domain" description="OmpR/PhoB-type" evidence="9">
    <location>
        <begin position="1"/>
        <end position="97"/>
    </location>
</feature>
<dbReference type="InterPro" id="IPR042197">
    <property type="entry name" value="Apaf_helical"/>
</dbReference>
<keyword evidence="3" id="KW-0902">Two-component regulatory system</keyword>
<dbReference type="PANTHER" id="PTHR35807:SF1">
    <property type="entry name" value="TRANSCRIPTIONAL REGULATOR REDD"/>
    <property type="match status" value="1"/>
</dbReference>
<keyword evidence="2" id="KW-0677">Repeat</keyword>
<protein>
    <submittedName>
        <fullName evidence="10">Regulatory protein AfsR</fullName>
    </submittedName>
</protein>
<evidence type="ECO:0000256" key="6">
    <source>
        <dbReference type="ARBA" id="ARBA00023163"/>
    </source>
</evidence>
<evidence type="ECO:0000256" key="7">
    <source>
        <dbReference type="PROSITE-ProRule" id="PRU01091"/>
    </source>
</evidence>
<dbReference type="InterPro" id="IPR019734">
    <property type="entry name" value="TPR_rpt"/>
</dbReference>
<dbReference type="EMBL" id="BMUB01000030">
    <property type="protein sequence ID" value="GGV03337.1"/>
    <property type="molecule type" value="Genomic_DNA"/>
</dbReference>
<evidence type="ECO:0000256" key="8">
    <source>
        <dbReference type="SAM" id="MobiDB-lite"/>
    </source>
</evidence>
<dbReference type="RefSeq" id="WP_063737787.1">
    <property type="nucleotide sequence ID" value="NZ_BMUB01000030.1"/>
</dbReference>
<keyword evidence="6" id="KW-0804">Transcription</keyword>
<evidence type="ECO:0000259" key="9">
    <source>
        <dbReference type="PROSITE" id="PS51755"/>
    </source>
</evidence>
<dbReference type="Gene3D" id="3.40.50.300">
    <property type="entry name" value="P-loop containing nucleotide triphosphate hydrolases"/>
    <property type="match status" value="1"/>
</dbReference>
<dbReference type="InterPro" id="IPR001867">
    <property type="entry name" value="OmpR/PhoB-type_DNA-bd"/>
</dbReference>
<evidence type="ECO:0000313" key="11">
    <source>
        <dbReference type="Proteomes" id="UP000610124"/>
    </source>
</evidence>
<dbReference type="Proteomes" id="UP000610124">
    <property type="component" value="Unassembled WGS sequence"/>
</dbReference>
<reference evidence="10 11" key="1">
    <citation type="journal article" date="2014" name="Int. J. Syst. Evol. Microbiol.">
        <title>Complete genome sequence of Corynebacterium casei LMG S-19264T (=DSM 44701T), isolated from a smear-ripened cheese.</title>
        <authorList>
            <consortium name="US DOE Joint Genome Institute (JGI-PGF)"/>
            <person name="Walter F."/>
            <person name="Albersmeier A."/>
            <person name="Kalinowski J."/>
            <person name="Ruckert C."/>
        </authorList>
    </citation>
    <scope>NUCLEOTIDE SEQUENCE [LARGE SCALE GENOMIC DNA]</scope>
    <source>
        <strain evidence="10 11">JCM 4434</strain>
    </source>
</reference>
<dbReference type="Pfam" id="PF03704">
    <property type="entry name" value="BTAD"/>
    <property type="match status" value="1"/>
</dbReference>
<dbReference type="InterPro" id="IPR027417">
    <property type="entry name" value="P-loop_NTPase"/>
</dbReference>
<proteinExistence type="inferred from homology"/>
<comment type="caution">
    <text evidence="10">The sequence shown here is derived from an EMBL/GenBank/DDBJ whole genome shotgun (WGS) entry which is preliminary data.</text>
</comment>
<dbReference type="GO" id="GO:0043531">
    <property type="term" value="F:ADP binding"/>
    <property type="evidence" value="ECO:0007669"/>
    <property type="project" value="InterPro"/>
</dbReference>
<dbReference type="InterPro" id="IPR016032">
    <property type="entry name" value="Sig_transdc_resp-reg_C-effctor"/>
</dbReference>
<feature type="DNA-binding region" description="OmpR/PhoB-type" evidence="7">
    <location>
        <begin position="1"/>
        <end position="97"/>
    </location>
</feature>
<evidence type="ECO:0000256" key="1">
    <source>
        <dbReference type="ARBA" id="ARBA00005820"/>
    </source>
</evidence>
<dbReference type="SUPFAM" id="SSF52540">
    <property type="entry name" value="P-loop containing nucleoside triphosphate hydrolases"/>
    <property type="match status" value="1"/>
</dbReference>
<dbReference type="Pfam" id="PF00486">
    <property type="entry name" value="Trans_reg_C"/>
    <property type="match status" value="1"/>
</dbReference>
<gene>
    <name evidence="10" type="primary">afsR</name>
    <name evidence="10" type="ORF">GCM10010502_67430</name>
</gene>
<evidence type="ECO:0000256" key="5">
    <source>
        <dbReference type="ARBA" id="ARBA00023125"/>
    </source>
</evidence>
<dbReference type="AlphaFoldDB" id="A0A8H9HYN6"/>
<dbReference type="GO" id="GO:0000160">
    <property type="term" value="P:phosphorelay signal transduction system"/>
    <property type="evidence" value="ECO:0007669"/>
    <property type="project" value="UniProtKB-KW"/>
</dbReference>
<evidence type="ECO:0000256" key="3">
    <source>
        <dbReference type="ARBA" id="ARBA00023012"/>
    </source>
</evidence>
<dbReference type="SUPFAM" id="SSF48452">
    <property type="entry name" value="TPR-like"/>
    <property type="match status" value="3"/>
</dbReference>
<dbReference type="Gene3D" id="1.10.10.10">
    <property type="entry name" value="Winged helix-like DNA-binding domain superfamily/Winged helix DNA-binding domain"/>
    <property type="match status" value="1"/>
</dbReference>
<comment type="similarity">
    <text evidence="1">Belongs to the AfsR/DnrI/RedD regulatory family.</text>
</comment>
<dbReference type="Pfam" id="PF13176">
    <property type="entry name" value="TPR_7"/>
    <property type="match status" value="1"/>
</dbReference>
<dbReference type="PROSITE" id="PS51755">
    <property type="entry name" value="OMPR_PHOB"/>
    <property type="match status" value="1"/>
</dbReference>
<dbReference type="Gene3D" id="1.25.40.10">
    <property type="entry name" value="Tetratricopeptide repeat domain"/>
    <property type="match status" value="2"/>
</dbReference>
<dbReference type="SMART" id="SM00862">
    <property type="entry name" value="Trans_reg_C"/>
    <property type="match status" value="1"/>
</dbReference>
<dbReference type="PRINTS" id="PR00364">
    <property type="entry name" value="DISEASERSIST"/>
</dbReference>
<dbReference type="PANTHER" id="PTHR35807">
    <property type="entry name" value="TRANSCRIPTIONAL REGULATOR REDD-RELATED"/>
    <property type="match status" value="1"/>
</dbReference>
<keyword evidence="4" id="KW-0805">Transcription regulation</keyword>
<evidence type="ECO:0000313" key="10">
    <source>
        <dbReference type="EMBL" id="GGV03337.1"/>
    </source>
</evidence>
<dbReference type="InterPro" id="IPR036388">
    <property type="entry name" value="WH-like_DNA-bd_sf"/>
</dbReference>
<organism evidence="10 11">
    <name type="scientific">Kitasatospora aureofaciens</name>
    <name type="common">Streptomyces aureofaciens</name>
    <dbReference type="NCBI Taxonomy" id="1894"/>
    <lineage>
        <taxon>Bacteria</taxon>
        <taxon>Bacillati</taxon>
        <taxon>Actinomycetota</taxon>
        <taxon>Actinomycetes</taxon>
        <taxon>Kitasatosporales</taxon>
        <taxon>Streptomycetaceae</taxon>
        <taxon>Kitasatospora</taxon>
    </lineage>
</organism>
<dbReference type="SMART" id="SM00028">
    <property type="entry name" value="TPR"/>
    <property type="match status" value="3"/>
</dbReference>